<comment type="subcellular location">
    <subcellularLocation>
        <location evidence="1">Membrane</location>
    </subcellularLocation>
</comment>
<dbReference type="Proteomes" id="UP000006764">
    <property type="component" value="Chromosome"/>
</dbReference>
<keyword evidence="4 5" id="KW-0472">Membrane</keyword>
<dbReference type="HOGENOM" id="CLU_129387_1_0_6"/>
<evidence type="ECO:0000256" key="2">
    <source>
        <dbReference type="ARBA" id="ARBA00022692"/>
    </source>
</evidence>
<evidence type="ECO:0000313" key="7">
    <source>
        <dbReference type="Proteomes" id="UP000006764"/>
    </source>
</evidence>
<dbReference type="SUPFAM" id="SSF161084">
    <property type="entry name" value="MAPEG domain-like"/>
    <property type="match status" value="1"/>
</dbReference>
<feature type="transmembrane region" description="Helical" evidence="5">
    <location>
        <begin position="87"/>
        <end position="105"/>
    </location>
</feature>
<feature type="transmembrane region" description="Helical" evidence="5">
    <location>
        <begin position="6"/>
        <end position="26"/>
    </location>
</feature>
<evidence type="ECO:0000256" key="3">
    <source>
        <dbReference type="ARBA" id="ARBA00022989"/>
    </source>
</evidence>
<dbReference type="InterPro" id="IPR001129">
    <property type="entry name" value="Membr-assoc_MAPEG"/>
</dbReference>
<dbReference type="STRING" id="391936.S7S_01190"/>
<evidence type="ECO:0000256" key="4">
    <source>
        <dbReference type="ARBA" id="ARBA00023136"/>
    </source>
</evidence>
<evidence type="ECO:0000313" key="6">
    <source>
        <dbReference type="EMBL" id="AJD46662.1"/>
    </source>
</evidence>
<dbReference type="Pfam" id="PF01124">
    <property type="entry name" value="MAPEG"/>
    <property type="match status" value="1"/>
</dbReference>
<dbReference type="EMBL" id="CP004387">
    <property type="protein sequence ID" value="AJD46662.1"/>
    <property type="molecule type" value="Genomic_DNA"/>
</dbReference>
<organism evidence="6 7">
    <name type="scientific">Isoalcanivorax pacificus W11-5</name>
    <dbReference type="NCBI Taxonomy" id="391936"/>
    <lineage>
        <taxon>Bacteria</taxon>
        <taxon>Pseudomonadati</taxon>
        <taxon>Pseudomonadota</taxon>
        <taxon>Gammaproteobacteria</taxon>
        <taxon>Oceanospirillales</taxon>
        <taxon>Alcanivoracaceae</taxon>
        <taxon>Isoalcanivorax</taxon>
    </lineage>
</organism>
<dbReference type="InterPro" id="IPR023352">
    <property type="entry name" value="MAPEG-like_dom_sf"/>
</dbReference>
<proteinExistence type="predicted"/>
<dbReference type="OrthoDB" id="328594at2"/>
<keyword evidence="7" id="KW-1185">Reference proteome</keyword>
<dbReference type="AlphaFoldDB" id="A0A0B4XJR4"/>
<dbReference type="Gene3D" id="1.20.120.550">
    <property type="entry name" value="Membrane associated eicosanoid/glutathione metabolism-like domain"/>
    <property type="match status" value="1"/>
</dbReference>
<gene>
    <name evidence="6" type="ORF">S7S_01190</name>
</gene>
<name>A0A0B4XJR4_9GAMM</name>
<sequence>MESLQMLQPASVLAIFTLTVLLLVPIKRARALFAGRVAENDFKYGESDRVPPEVCIPNRNYMNLLELPVLFYVASLLVFSIQKYDAIFLSLAWAYVGLRVIHSLIHLTYNRVLHRGLVFAISNGVLAVIWIRIMLAIW</sequence>
<keyword evidence="2 5" id="KW-0812">Transmembrane</keyword>
<reference evidence="6 7" key="1">
    <citation type="journal article" date="2012" name="J. Bacteriol.">
        <title>Genome sequence of an alkane-degrading bacterium, Alcanivorax pacificus type strain W11-5, isolated from deep sea sediment.</title>
        <authorList>
            <person name="Lai Q."/>
            <person name="Shao Z."/>
        </authorList>
    </citation>
    <scope>NUCLEOTIDE SEQUENCE [LARGE SCALE GENOMIC DNA]</scope>
    <source>
        <strain evidence="6 7">W11-5</strain>
    </source>
</reference>
<keyword evidence="3 5" id="KW-1133">Transmembrane helix</keyword>
<protein>
    <submittedName>
        <fullName evidence="6">Membrane-associated protein in eicosanoid and glutathione metabolism (Mapeg)</fullName>
    </submittedName>
</protein>
<dbReference type="KEGG" id="apac:S7S_01190"/>
<dbReference type="GO" id="GO:0016020">
    <property type="term" value="C:membrane"/>
    <property type="evidence" value="ECO:0007669"/>
    <property type="project" value="UniProtKB-SubCell"/>
</dbReference>
<accession>A0A0B4XJR4</accession>
<evidence type="ECO:0000256" key="5">
    <source>
        <dbReference type="SAM" id="Phobius"/>
    </source>
</evidence>
<feature type="transmembrane region" description="Helical" evidence="5">
    <location>
        <begin position="64"/>
        <end position="81"/>
    </location>
</feature>
<feature type="transmembrane region" description="Helical" evidence="5">
    <location>
        <begin position="117"/>
        <end position="137"/>
    </location>
</feature>
<evidence type="ECO:0000256" key="1">
    <source>
        <dbReference type="ARBA" id="ARBA00004370"/>
    </source>
</evidence>
<dbReference type="RefSeq" id="WP_008736170.1">
    <property type="nucleotide sequence ID" value="NZ_CP004387.1"/>
</dbReference>